<keyword evidence="12" id="KW-0175">Coiled coil</keyword>
<evidence type="ECO:0000256" key="10">
    <source>
        <dbReference type="ARBA" id="ARBA00023160"/>
    </source>
</evidence>
<feature type="transmembrane region" description="Helical" evidence="13">
    <location>
        <begin position="189"/>
        <end position="210"/>
    </location>
</feature>
<feature type="transmembrane region" description="Helical" evidence="13">
    <location>
        <begin position="216"/>
        <end position="236"/>
    </location>
</feature>
<keyword evidence="9 13" id="KW-0472">Membrane</keyword>
<evidence type="ECO:0000256" key="3">
    <source>
        <dbReference type="ARBA" id="ARBA00022516"/>
    </source>
</evidence>
<keyword evidence="10 11" id="KW-0275">Fatty acid biosynthesis</keyword>
<protein>
    <submittedName>
        <fullName evidence="15">Uncharacterized protein</fullName>
    </submittedName>
</protein>
<evidence type="ECO:0000256" key="5">
    <source>
        <dbReference type="ARBA" id="ARBA00022832"/>
    </source>
</evidence>
<accession>A0A914W064</accession>
<evidence type="ECO:0000313" key="15">
    <source>
        <dbReference type="WBParaSite" id="PSAMB.scaffold2943size20470.g19752.t1"/>
    </source>
</evidence>
<dbReference type="GO" id="GO:0005789">
    <property type="term" value="C:endoplasmic reticulum membrane"/>
    <property type="evidence" value="ECO:0007669"/>
    <property type="project" value="TreeGrafter"/>
</dbReference>
<organism evidence="14 15">
    <name type="scientific">Plectus sambesii</name>
    <dbReference type="NCBI Taxonomy" id="2011161"/>
    <lineage>
        <taxon>Eukaryota</taxon>
        <taxon>Metazoa</taxon>
        <taxon>Ecdysozoa</taxon>
        <taxon>Nematoda</taxon>
        <taxon>Chromadorea</taxon>
        <taxon>Plectida</taxon>
        <taxon>Plectina</taxon>
        <taxon>Plectoidea</taxon>
        <taxon>Plectidae</taxon>
        <taxon>Plectus</taxon>
    </lineage>
</organism>
<keyword evidence="4 11" id="KW-0812">Transmembrane</keyword>
<dbReference type="WBParaSite" id="PSAMB.scaffold2943size20470.g19752.t1">
    <property type="protein sequence ID" value="PSAMB.scaffold2943size20470.g19752.t1"/>
    <property type="gene ID" value="PSAMB.scaffold2943size20470.g19752"/>
</dbReference>
<keyword evidence="8" id="KW-0443">Lipid metabolism</keyword>
<name>A0A914W064_9BILA</name>
<evidence type="ECO:0000256" key="4">
    <source>
        <dbReference type="ARBA" id="ARBA00022692"/>
    </source>
</evidence>
<comment type="subcellular location">
    <subcellularLocation>
        <location evidence="1">Membrane</location>
        <topology evidence="1">Multi-pass membrane protein</topology>
    </subcellularLocation>
</comment>
<feature type="transmembrane region" description="Helical" evidence="13">
    <location>
        <begin position="74"/>
        <end position="95"/>
    </location>
</feature>
<keyword evidence="6 13" id="KW-1133">Transmembrane helix</keyword>
<evidence type="ECO:0000256" key="12">
    <source>
        <dbReference type="SAM" id="Coils"/>
    </source>
</evidence>
<dbReference type="AlphaFoldDB" id="A0A914W064"/>
<comment type="domain">
    <text evidence="11">The histidine box domains are involved in binding the catalytic metal ions.</text>
</comment>
<keyword evidence="3 11" id="KW-0444">Lipid biosynthesis</keyword>
<evidence type="ECO:0000256" key="8">
    <source>
        <dbReference type="ARBA" id="ARBA00023098"/>
    </source>
</evidence>
<evidence type="ECO:0000313" key="14">
    <source>
        <dbReference type="Proteomes" id="UP000887566"/>
    </source>
</evidence>
<dbReference type="PANTHER" id="PTHR11351">
    <property type="entry name" value="ACYL-COA DESATURASE"/>
    <property type="match status" value="1"/>
</dbReference>
<dbReference type="PANTHER" id="PTHR11351:SF31">
    <property type="entry name" value="DESATURASE 1, ISOFORM A-RELATED"/>
    <property type="match status" value="1"/>
</dbReference>
<evidence type="ECO:0000256" key="7">
    <source>
        <dbReference type="ARBA" id="ARBA00023002"/>
    </source>
</evidence>
<dbReference type="PRINTS" id="PR00075">
    <property type="entry name" value="FACDDSATRASE"/>
</dbReference>
<evidence type="ECO:0000256" key="6">
    <source>
        <dbReference type="ARBA" id="ARBA00022989"/>
    </source>
</evidence>
<dbReference type="Proteomes" id="UP000887566">
    <property type="component" value="Unplaced"/>
</dbReference>
<feature type="coiled-coil region" evidence="12">
    <location>
        <begin position="9"/>
        <end position="36"/>
    </location>
</feature>
<feature type="transmembrane region" description="Helical" evidence="13">
    <location>
        <begin position="47"/>
        <end position="68"/>
    </location>
</feature>
<evidence type="ECO:0000256" key="13">
    <source>
        <dbReference type="SAM" id="Phobius"/>
    </source>
</evidence>
<dbReference type="GO" id="GO:0006636">
    <property type="term" value="P:unsaturated fatty acid biosynthetic process"/>
    <property type="evidence" value="ECO:0007669"/>
    <property type="project" value="TreeGrafter"/>
</dbReference>
<sequence>MTETETVAVRKIKNEEQFLEAELDEVRQLQESAKNDDFKADIVWRNIILFAALHFGALVGLYQLIFVAKWPTVLFSFIGWIISGLGITAGAHRLWAHRSYKARWPARLTLMLANCMAFQNDVIEWARDHRCHHKWTDTHADPHNMNRGIFFSHVGWLLVRKHPEIRRRGAKLDLSDLFADPILRFQRRFYLPLVAMFCFVIPTAIPVYGWGENALVSFYTAAVFRYCFSLHMTWLINSAAHTFGYRPYDPTITPADNLLTTIGSLGEGGHNYHHTFPQDYRTSEYSLSVNWTKLTIDVFAALGWVYDRKVVADEIIARQKAKQHKGH</sequence>
<dbReference type="InterPro" id="IPR015876">
    <property type="entry name" value="Acyl-CoA_DS"/>
</dbReference>
<evidence type="ECO:0000256" key="1">
    <source>
        <dbReference type="ARBA" id="ARBA00004141"/>
    </source>
</evidence>
<comment type="cofactor">
    <cofactor evidence="11">
        <name>Fe(2+)</name>
        <dbReference type="ChEBI" id="CHEBI:29033"/>
    </cofactor>
</comment>
<comment type="similarity">
    <text evidence="2 11">Belongs to the fatty acid desaturase type 1 family.</text>
</comment>
<evidence type="ECO:0000256" key="2">
    <source>
        <dbReference type="ARBA" id="ARBA00009295"/>
    </source>
</evidence>
<keyword evidence="14" id="KW-1185">Reference proteome</keyword>
<keyword evidence="7 11" id="KW-0560">Oxidoreductase</keyword>
<evidence type="ECO:0000256" key="11">
    <source>
        <dbReference type="RuleBase" id="RU000581"/>
    </source>
</evidence>
<reference evidence="15" key="1">
    <citation type="submission" date="2022-11" db="UniProtKB">
        <authorList>
            <consortium name="WormBaseParasite"/>
        </authorList>
    </citation>
    <scope>IDENTIFICATION</scope>
</reference>
<evidence type="ECO:0000256" key="9">
    <source>
        <dbReference type="ARBA" id="ARBA00023136"/>
    </source>
</evidence>
<dbReference type="GO" id="GO:0004768">
    <property type="term" value="F:stearoyl-CoA 9-desaturase activity"/>
    <property type="evidence" value="ECO:0007669"/>
    <property type="project" value="TreeGrafter"/>
</dbReference>
<dbReference type="CDD" id="cd03505">
    <property type="entry name" value="Delta9-FADS-like"/>
    <property type="match status" value="1"/>
</dbReference>
<keyword evidence="5" id="KW-0276">Fatty acid metabolism</keyword>
<proteinExistence type="inferred from homology"/>
<dbReference type="GO" id="GO:0005506">
    <property type="term" value="F:iron ion binding"/>
    <property type="evidence" value="ECO:0007669"/>
    <property type="project" value="TreeGrafter"/>
</dbReference>